<keyword evidence="2" id="KW-0804">Transcription</keyword>
<keyword evidence="1" id="KW-0805">Transcription regulation</keyword>
<dbReference type="GO" id="GO:0000435">
    <property type="term" value="P:positive regulation of transcription from RNA polymerase II promoter by galactose"/>
    <property type="evidence" value="ECO:0007669"/>
    <property type="project" value="TreeGrafter"/>
</dbReference>
<dbReference type="GO" id="GO:0006351">
    <property type="term" value="P:DNA-templated transcription"/>
    <property type="evidence" value="ECO:0007669"/>
    <property type="project" value="InterPro"/>
</dbReference>
<dbReference type="GO" id="GO:0005634">
    <property type="term" value="C:nucleus"/>
    <property type="evidence" value="ECO:0007669"/>
    <property type="project" value="TreeGrafter"/>
</dbReference>
<feature type="region of interest" description="Disordered" evidence="4">
    <location>
        <begin position="629"/>
        <end position="700"/>
    </location>
</feature>
<protein>
    <submittedName>
        <fullName evidence="6">Filamentous growth regulator 27</fullName>
    </submittedName>
</protein>
<dbReference type="GO" id="GO:0008270">
    <property type="term" value="F:zinc ion binding"/>
    <property type="evidence" value="ECO:0007669"/>
    <property type="project" value="InterPro"/>
</dbReference>
<dbReference type="GO" id="GO:0000978">
    <property type="term" value="F:RNA polymerase II cis-regulatory region sequence-specific DNA binding"/>
    <property type="evidence" value="ECO:0007669"/>
    <property type="project" value="TreeGrafter"/>
</dbReference>
<comment type="caution">
    <text evidence="6">The sequence shown here is derived from an EMBL/GenBank/DDBJ whole genome shotgun (WGS) entry which is preliminary data.</text>
</comment>
<accession>A0AAN7BBK5</accession>
<dbReference type="InterPro" id="IPR051127">
    <property type="entry name" value="Fungal_SecMet_Regulators"/>
</dbReference>
<organism evidence="6 7">
    <name type="scientific">Rhypophila decipiens</name>
    <dbReference type="NCBI Taxonomy" id="261697"/>
    <lineage>
        <taxon>Eukaryota</taxon>
        <taxon>Fungi</taxon>
        <taxon>Dikarya</taxon>
        <taxon>Ascomycota</taxon>
        <taxon>Pezizomycotina</taxon>
        <taxon>Sordariomycetes</taxon>
        <taxon>Sordariomycetidae</taxon>
        <taxon>Sordariales</taxon>
        <taxon>Naviculisporaceae</taxon>
        <taxon>Rhypophila</taxon>
    </lineage>
</organism>
<name>A0AAN7BBK5_9PEZI</name>
<evidence type="ECO:0000259" key="5">
    <source>
        <dbReference type="SMART" id="SM00906"/>
    </source>
</evidence>
<evidence type="ECO:0000256" key="4">
    <source>
        <dbReference type="SAM" id="MobiDB-lite"/>
    </source>
</evidence>
<evidence type="ECO:0000313" key="6">
    <source>
        <dbReference type="EMBL" id="KAK4217928.1"/>
    </source>
</evidence>
<feature type="compositionally biased region" description="Pro residues" evidence="4">
    <location>
        <begin position="672"/>
        <end position="685"/>
    </location>
</feature>
<evidence type="ECO:0000256" key="2">
    <source>
        <dbReference type="ARBA" id="ARBA00023163"/>
    </source>
</evidence>
<dbReference type="AlphaFoldDB" id="A0AAN7BBK5"/>
<dbReference type="InterPro" id="IPR007219">
    <property type="entry name" value="XnlR_reg_dom"/>
</dbReference>
<feature type="domain" description="Xylanolytic transcriptional activator regulatory" evidence="5">
    <location>
        <begin position="195"/>
        <end position="270"/>
    </location>
</feature>
<dbReference type="PANTHER" id="PTHR47424">
    <property type="entry name" value="REGULATORY PROTEIN GAL4"/>
    <property type="match status" value="1"/>
</dbReference>
<reference evidence="6" key="1">
    <citation type="journal article" date="2023" name="Mol. Phylogenet. Evol.">
        <title>Genome-scale phylogeny and comparative genomics of the fungal order Sordariales.</title>
        <authorList>
            <person name="Hensen N."/>
            <person name="Bonometti L."/>
            <person name="Westerberg I."/>
            <person name="Brannstrom I.O."/>
            <person name="Guillou S."/>
            <person name="Cros-Aarteil S."/>
            <person name="Calhoun S."/>
            <person name="Haridas S."/>
            <person name="Kuo A."/>
            <person name="Mondo S."/>
            <person name="Pangilinan J."/>
            <person name="Riley R."/>
            <person name="LaButti K."/>
            <person name="Andreopoulos B."/>
            <person name="Lipzen A."/>
            <person name="Chen C."/>
            <person name="Yan M."/>
            <person name="Daum C."/>
            <person name="Ng V."/>
            <person name="Clum A."/>
            <person name="Steindorff A."/>
            <person name="Ohm R.A."/>
            <person name="Martin F."/>
            <person name="Silar P."/>
            <person name="Natvig D.O."/>
            <person name="Lalanne C."/>
            <person name="Gautier V."/>
            <person name="Ament-Velasquez S.L."/>
            <person name="Kruys A."/>
            <person name="Hutchinson M.I."/>
            <person name="Powell A.J."/>
            <person name="Barry K."/>
            <person name="Miller A.N."/>
            <person name="Grigoriev I.V."/>
            <person name="Debuchy R."/>
            <person name="Gladieux P."/>
            <person name="Hiltunen Thoren M."/>
            <person name="Johannesson H."/>
        </authorList>
    </citation>
    <scope>NUCLEOTIDE SEQUENCE</scope>
    <source>
        <strain evidence="6">PSN293</strain>
    </source>
</reference>
<proteinExistence type="predicted"/>
<evidence type="ECO:0000256" key="3">
    <source>
        <dbReference type="ARBA" id="ARBA00023242"/>
    </source>
</evidence>
<dbReference type="PANTHER" id="PTHR47424:SF9">
    <property type="entry name" value="TAH-2"/>
    <property type="match status" value="1"/>
</dbReference>
<dbReference type="EMBL" id="MU858056">
    <property type="protein sequence ID" value="KAK4217928.1"/>
    <property type="molecule type" value="Genomic_DNA"/>
</dbReference>
<reference evidence="6" key="2">
    <citation type="submission" date="2023-05" db="EMBL/GenBank/DDBJ databases">
        <authorList>
            <consortium name="Lawrence Berkeley National Laboratory"/>
            <person name="Steindorff A."/>
            <person name="Hensen N."/>
            <person name="Bonometti L."/>
            <person name="Westerberg I."/>
            <person name="Brannstrom I.O."/>
            <person name="Guillou S."/>
            <person name="Cros-Aarteil S."/>
            <person name="Calhoun S."/>
            <person name="Haridas S."/>
            <person name="Kuo A."/>
            <person name="Mondo S."/>
            <person name="Pangilinan J."/>
            <person name="Riley R."/>
            <person name="Labutti K."/>
            <person name="Andreopoulos B."/>
            <person name="Lipzen A."/>
            <person name="Chen C."/>
            <person name="Yanf M."/>
            <person name="Daum C."/>
            <person name="Ng V."/>
            <person name="Clum A."/>
            <person name="Ohm R."/>
            <person name="Martin F."/>
            <person name="Silar P."/>
            <person name="Natvig D."/>
            <person name="Lalanne C."/>
            <person name="Gautier V."/>
            <person name="Ament-Velasquez S.L."/>
            <person name="Kruys A."/>
            <person name="Hutchinson M.I."/>
            <person name="Powell A.J."/>
            <person name="Barry K."/>
            <person name="Miller A.N."/>
            <person name="Grigoriev I.V."/>
            <person name="Debuchy R."/>
            <person name="Gladieux P."/>
            <person name="Thoren M.H."/>
            <person name="Johannesson H."/>
        </authorList>
    </citation>
    <scope>NUCLEOTIDE SEQUENCE</scope>
    <source>
        <strain evidence="6">PSN293</strain>
    </source>
</reference>
<dbReference type="Proteomes" id="UP001301769">
    <property type="component" value="Unassembled WGS sequence"/>
</dbReference>
<dbReference type="GO" id="GO:0000981">
    <property type="term" value="F:DNA-binding transcription factor activity, RNA polymerase II-specific"/>
    <property type="evidence" value="ECO:0007669"/>
    <property type="project" value="TreeGrafter"/>
</dbReference>
<feature type="compositionally biased region" description="Low complexity" evidence="4">
    <location>
        <begin position="690"/>
        <end position="700"/>
    </location>
</feature>
<gene>
    <name evidence="6" type="ORF">QBC37DRAFT_25185</name>
</gene>
<sequence>MLQDQTGRLLYMGDASTLSILQLIRIIVESTAGPEIGARFIEDPKRHRIMENLIHFPADTVVPCPLPDRETTDVLVDSYFVNTCGLLEVMDKKIFMDKIDSCYADPLTATNYFLCHLYLVLALGLVLSAPISGSREEEVMRRLQNAQANRAEHFFRSAKSMCNPDSGFEDADFWSVQALSLMALYMLAVSKRNTAYAYLGMAVRSAYSLGLHREETMNPVIFRAEEISERRNMWKTLFIMDRFLAASLGRPTAISEDDCSHKIMPEKEFSNPYTSADVDIADIHSKSIDACVRSSHMIGVTLGVFSQRKISTTVVQKIAATSKDLRQAAQTGLFSRLASEIPSSAAQGIATLHVHLLSLHSLILLTRQLFIMHNWKLAEQRSGMKKPYTIKESPMAKYSEACVIASYHTIRLVQRARDAEYLPRRNPFIIYFLFAASLIVFMNRFSCLYHTDLYTQTVTDAIAIMRYCAQTDPQAERLLDIMERFHEVVEKWTKDHTYHAPTLSSDLGGLYAPQPGNSRLAHDHSVWVANMNNMNSPREQEPPQLGIPHRMTPMNNILPPLSELVVSQSPTMDIKMHGMSPQQMMSPPFAPSIPARPSVSSHSMSDGSESANGHIEFSFDRLWENWEKTGHSHPGPSVLPSPPGHGPTTNHITVAGPGTLSAGGAPLHSLPSLPPTPQFPPPPTPVQQHAPGVPVSSPSPASFAAYQMHPGSASLSETNRIPPISSISPNIPLYHSTNYG</sequence>
<keyword evidence="3" id="KW-0539">Nucleus</keyword>
<keyword evidence="7" id="KW-1185">Reference proteome</keyword>
<evidence type="ECO:0000256" key="1">
    <source>
        <dbReference type="ARBA" id="ARBA00023015"/>
    </source>
</evidence>
<dbReference type="SMART" id="SM00906">
    <property type="entry name" value="Fungal_trans"/>
    <property type="match status" value="1"/>
</dbReference>
<evidence type="ECO:0000313" key="7">
    <source>
        <dbReference type="Proteomes" id="UP001301769"/>
    </source>
</evidence>
<dbReference type="Pfam" id="PF04082">
    <property type="entry name" value="Fungal_trans"/>
    <property type="match status" value="1"/>
</dbReference>
<dbReference type="CDD" id="cd12148">
    <property type="entry name" value="fungal_TF_MHR"/>
    <property type="match status" value="1"/>
</dbReference>